<keyword evidence="2" id="KW-1185">Reference proteome</keyword>
<evidence type="ECO:0000313" key="2">
    <source>
        <dbReference type="Proteomes" id="UP000800092"/>
    </source>
</evidence>
<protein>
    <submittedName>
        <fullName evidence="1">Uncharacterized protein</fullName>
    </submittedName>
</protein>
<name>A0A6A6H8V3_VIRVR</name>
<organism evidence="1 2">
    <name type="scientific">Viridothelium virens</name>
    <name type="common">Speckled blister lichen</name>
    <name type="synonym">Trypethelium virens</name>
    <dbReference type="NCBI Taxonomy" id="1048519"/>
    <lineage>
        <taxon>Eukaryota</taxon>
        <taxon>Fungi</taxon>
        <taxon>Dikarya</taxon>
        <taxon>Ascomycota</taxon>
        <taxon>Pezizomycotina</taxon>
        <taxon>Dothideomycetes</taxon>
        <taxon>Dothideomycetes incertae sedis</taxon>
        <taxon>Trypetheliales</taxon>
        <taxon>Trypetheliaceae</taxon>
        <taxon>Viridothelium</taxon>
    </lineage>
</organism>
<dbReference type="AlphaFoldDB" id="A0A6A6H8V3"/>
<dbReference type="Proteomes" id="UP000800092">
    <property type="component" value="Unassembled WGS sequence"/>
</dbReference>
<sequence length="57" mass="6470">MPSTLNGLIRGGGLARLESVHELPIEVSCRSFEEGFHLNKVEEDFASYIEFDWDNDV</sequence>
<proteinExistence type="predicted"/>
<accession>A0A6A6H8V3</accession>
<evidence type="ECO:0000313" key="1">
    <source>
        <dbReference type="EMBL" id="KAF2234554.1"/>
    </source>
</evidence>
<gene>
    <name evidence="1" type="ORF">EV356DRAFT_501415</name>
</gene>
<dbReference type="EMBL" id="ML991797">
    <property type="protein sequence ID" value="KAF2234554.1"/>
    <property type="molecule type" value="Genomic_DNA"/>
</dbReference>
<reference evidence="1" key="1">
    <citation type="journal article" date="2020" name="Stud. Mycol.">
        <title>101 Dothideomycetes genomes: a test case for predicting lifestyles and emergence of pathogens.</title>
        <authorList>
            <person name="Haridas S."/>
            <person name="Albert R."/>
            <person name="Binder M."/>
            <person name="Bloem J."/>
            <person name="Labutti K."/>
            <person name="Salamov A."/>
            <person name="Andreopoulos B."/>
            <person name="Baker S."/>
            <person name="Barry K."/>
            <person name="Bills G."/>
            <person name="Bluhm B."/>
            <person name="Cannon C."/>
            <person name="Castanera R."/>
            <person name="Culley D."/>
            <person name="Daum C."/>
            <person name="Ezra D."/>
            <person name="Gonzalez J."/>
            <person name="Henrissat B."/>
            <person name="Kuo A."/>
            <person name="Liang C."/>
            <person name="Lipzen A."/>
            <person name="Lutzoni F."/>
            <person name="Magnuson J."/>
            <person name="Mondo S."/>
            <person name="Nolan M."/>
            <person name="Ohm R."/>
            <person name="Pangilinan J."/>
            <person name="Park H.-J."/>
            <person name="Ramirez L."/>
            <person name="Alfaro M."/>
            <person name="Sun H."/>
            <person name="Tritt A."/>
            <person name="Yoshinaga Y."/>
            <person name="Zwiers L.-H."/>
            <person name="Turgeon B."/>
            <person name="Goodwin S."/>
            <person name="Spatafora J."/>
            <person name="Crous P."/>
            <person name="Grigoriev I."/>
        </authorList>
    </citation>
    <scope>NUCLEOTIDE SEQUENCE</scope>
    <source>
        <strain evidence="1">Tuck. ex Michener</strain>
    </source>
</reference>